<evidence type="ECO:0000313" key="1">
    <source>
        <dbReference type="EMBL" id="KAK9945363.1"/>
    </source>
</evidence>
<name>A0AAW1Y949_RUBAR</name>
<protein>
    <submittedName>
        <fullName evidence="1">Uncharacterized protein</fullName>
    </submittedName>
</protein>
<comment type="caution">
    <text evidence="1">The sequence shown here is derived from an EMBL/GenBank/DDBJ whole genome shotgun (WGS) entry which is preliminary data.</text>
</comment>
<gene>
    <name evidence="1" type="ORF">M0R45_010883</name>
</gene>
<organism evidence="1 2">
    <name type="scientific">Rubus argutus</name>
    <name type="common">Southern blackberry</name>
    <dbReference type="NCBI Taxonomy" id="59490"/>
    <lineage>
        <taxon>Eukaryota</taxon>
        <taxon>Viridiplantae</taxon>
        <taxon>Streptophyta</taxon>
        <taxon>Embryophyta</taxon>
        <taxon>Tracheophyta</taxon>
        <taxon>Spermatophyta</taxon>
        <taxon>Magnoliopsida</taxon>
        <taxon>eudicotyledons</taxon>
        <taxon>Gunneridae</taxon>
        <taxon>Pentapetalae</taxon>
        <taxon>rosids</taxon>
        <taxon>fabids</taxon>
        <taxon>Rosales</taxon>
        <taxon>Rosaceae</taxon>
        <taxon>Rosoideae</taxon>
        <taxon>Rosoideae incertae sedis</taxon>
        <taxon>Rubus</taxon>
    </lineage>
</organism>
<reference evidence="1 2" key="1">
    <citation type="journal article" date="2023" name="G3 (Bethesda)">
        <title>A chromosome-length genome assembly and annotation of blackberry (Rubus argutus, cv. 'Hillquist').</title>
        <authorList>
            <person name="Bruna T."/>
            <person name="Aryal R."/>
            <person name="Dudchenko O."/>
            <person name="Sargent D.J."/>
            <person name="Mead D."/>
            <person name="Buti M."/>
            <person name="Cavallini A."/>
            <person name="Hytonen T."/>
            <person name="Andres J."/>
            <person name="Pham M."/>
            <person name="Weisz D."/>
            <person name="Mascagni F."/>
            <person name="Usai G."/>
            <person name="Natali L."/>
            <person name="Bassil N."/>
            <person name="Fernandez G.E."/>
            <person name="Lomsadze A."/>
            <person name="Armour M."/>
            <person name="Olukolu B."/>
            <person name="Poorten T."/>
            <person name="Britton C."/>
            <person name="Davik J."/>
            <person name="Ashrafi H."/>
            <person name="Aiden E.L."/>
            <person name="Borodovsky M."/>
            <person name="Worthington M."/>
        </authorList>
    </citation>
    <scope>NUCLEOTIDE SEQUENCE [LARGE SCALE GENOMIC DNA]</scope>
    <source>
        <strain evidence="1">PI 553951</strain>
    </source>
</reference>
<accession>A0AAW1Y949</accession>
<dbReference type="EMBL" id="JBEDUW010000002">
    <property type="protein sequence ID" value="KAK9945363.1"/>
    <property type="molecule type" value="Genomic_DNA"/>
</dbReference>
<dbReference type="Proteomes" id="UP001457282">
    <property type="component" value="Unassembled WGS sequence"/>
</dbReference>
<sequence length="215" mass="23892">MSLIFDQRSILILRSLQSSSVVMPSSPSTTASLILYRALTIATAHSQRSFMSLAMPRSPNPIFQHINRPRCRRSQLDAQLCSPPRLRPSQGSPFCSVVVVDTKPPSARSSFHLIHFRAQKLTNEILAVTAMTIPASSSLVLVKLCLSSPPWNQTLAAPLKLSRSLLSIHSHSTFRPLNLNLHDGVAPEARQYQRWQVLGILKSDFGHEEKLCYGL</sequence>
<dbReference type="AlphaFoldDB" id="A0AAW1Y949"/>
<evidence type="ECO:0000313" key="2">
    <source>
        <dbReference type="Proteomes" id="UP001457282"/>
    </source>
</evidence>
<proteinExistence type="predicted"/>
<keyword evidence="2" id="KW-1185">Reference proteome</keyword>